<protein>
    <submittedName>
        <fullName evidence="1">Uncharacterized protein</fullName>
    </submittedName>
</protein>
<name>A0ABN6LZM5_9ENTR</name>
<evidence type="ECO:0000313" key="2">
    <source>
        <dbReference type="Proteomes" id="UP001320460"/>
    </source>
</evidence>
<keyword evidence="1" id="KW-0614">Plasmid</keyword>
<dbReference type="Proteomes" id="UP001320460">
    <property type="component" value="Plasmid pTMTA97341"/>
</dbReference>
<gene>
    <name evidence="1" type="ORF">PDTA9734_54430</name>
</gene>
<proteinExistence type="predicted"/>
<reference evidence="1 2" key="1">
    <citation type="submission" date="2021-12" db="EMBL/GenBank/DDBJ databases">
        <title>Complete genome sequence of Phytobacter diazotrophicus TA9734.</title>
        <authorList>
            <person name="Kubota H."/>
            <person name="Nakayama Y."/>
            <person name="Ariyoshi T."/>
        </authorList>
    </citation>
    <scope>NUCLEOTIDE SEQUENCE [LARGE SCALE GENOMIC DNA]</scope>
    <source>
        <strain evidence="1 2">TA9734</strain>
        <plasmid evidence="1 2">pTMTA97341</plasmid>
    </source>
</reference>
<keyword evidence="2" id="KW-1185">Reference proteome</keyword>
<accession>A0ABN6LZM5</accession>
<dbReference type="EMBL" id="AP025335">
    <property type="protein sequence ID" value="BDD53956.1"/>
    <property type="molecule type" value="Genomic_DNA"/>
</dbReference>
<sequence>MSALSELLISEVIWEMLSANEEVSQASVLSRLCIRMLAEWDEKRCYAYVTAIRKLKYDLNVKRVNLN</sequence>
<organism evidence="1 2">
    <name type="scientific">Phytobacter diazotrophicus</name>
    <dbReference type="NCBI Taxonomy" id="395631"/>
    <lineage>
        <taxon>Bacteria</taxon>
        <taxon>Pseudomonadati</taxon>
        <taxon>Pseudomonadota</taxon>
        <taxon>Gammaproteobacteria</taxon>
        <taxon>Enterobacterales</taxon>
        <taxon>Enterobacteriaceae</taxon>
        <taxon>Phytobacter</taxon>
    </lineage>
</organism>
<evidence type="ECO:0000313" key="1">
    <source>
        <dbReference type="EMBL" id="BDD53956.1"/>
    </source>
</evidence>
<geneLocation type="plasmid" evidence="1 2">
    <name>pTMTA97341</name>
</geneLocation>